<evidence type="ECO:0000313" key="3">
    <source>
        <dbReference type="Proteomes" id="UP000266723"/>
    </source>
</evidence>
<gene>
    <name evidence="2" type="ORF">DY000_02058194</name>
</gene>
<sequence length="69" mass="7469">MVKSTVDDESRIPNVDADDSIQTYYLRIIPHIYLRHPLPSSSLFSLSSPSSSSTLSSSLSSSYSSTGSI</sequence>
<organism evidence="2 3">
    <name type="scientific">Brassica cretica</name>
    <name type="common">Mustard</name>
    <dbReference type="NCBI Taxonomy" id="69181"/>
    <lineage>
        <taxon>Eukaryota</taxon>
        <taxon>Viridiplantae</taxon>
        <taxon>Streptophyta</taxon>
        <taxon>Embryophyta</taxon>
        <taxon>Tracheophyta</taxon>
        <taxon>Spermatophyta</taxon>
        <taxon>Magnoliopsida</taxon>
        <taxon>eudicotyledons</taxon>
        <taxon>Gunneridae</taxon>
        <taxon>Pentapetalae</taxon>
        <taxon>rosids</taxon>
        <taxon>malvids</taxon>
        <taxon>Brassicales</taxon>
        <taxon>Brassicaceae</taxon>
        <taxon>Brassiceae</taxon>
        <taxon>Brassica</taxon>
    </lineage>
</organism>
<evidence type="ECO:0000256" key="1">
    <source>
        <dbReference type="SAM" id="MobiDB-lite"/>
    </source>
</evidence>
<keyword evidence="3" id="KW-1185">Reference proteome</keyword>
<reference evidence="2 3" key="1">
    <citation type="journal article" date="2020" name="BMC Genomics">
        <title>Intraspecific diversification of the crop wild relative Brassica cretica Lam. using demographic model selection.</title>
        <authorList>
            <person name="Kioukis A."/>
            <person name="Michalopoulou V.A."/>
            <person name="Briers L."/>
            <person name="Pirintsos S."/>
            <person name="Studholme D.J."/>
            <person name="Pavlidis P."/>
            <person name="Sarris P.F."/>
        </authorList>
    </citation>
    <scope>NUCLEOTIDE SEQUENCE [LARGE SCALE GENOMIC DNA]</scope>
    <source>
        <strain evidence="3">cv. PFS-1207/04</strain>
    </source>
</reference>
<name>A0ABQ7AIL8_BRACR</name>
<accession>A0ABQ7AIL8</accession>
<protein>
    <submittedName>
        <fullName evidence="2">Uncharacterized protein</fullName>
    </submittedName>
</protein>
<feature type="region of interest" description="Disordered" evidence="1">
    <location>
        <begin position="42"/>
        <end position="69"/>
    </location>
</feature>
<evidence type="ECO:0000313" key="2">
    <source>
        <dbReference type="EMBL" id="KAF3497241.1"/>
    </source>
</evidence>
<dbReference type="Proteomes" id="UP000266723">
    <property type="component" value="Unassembled WGS sequence"/>
</dbReference>
<dbReference type="EMBL" id="QGKV02002055">
    <property type="protein sequence ID" value="KAF3497241.1"/>
    <property type="molecule type" value="Genomic_DNA"/>
</dbReference>
<comment type="caution">
    <text evidence="2">The sequence shown here is derived from an EMBL/GenBank/DDBJ whole genome shotgun (WGS) entry which is preliminary data.</text>
</comment>
<proteinExistence type="predicted"/>